<dbReference type="Pfam" id="PF00072">
    <property type="entry name" value="Response_reg"/>
    <property type="match status" value="1"/>
</dbReference>
<dbReference type="SUPFAM" id="SSF52172">
    <property type="entry name" value="CheY-like"/>
    <property type="match status" value="1"/>
</dbReference>
<evidence type="ECO:0000256" key="1">
    <source>
        <dbReference type="ARBA" id="ARBA00022553"/>
    </source>
</evidence>
<evidence type="ECO:0000256" key="2">
    <source>
        <dbReference type="ARBA" id="ARBA00023012"/>
    </source>
</evidence>
<dbReference type="PANTHER" id="PTHR48111">
    <property type="entry name" value="REGULATOR OF RPOS"/>
    <property type="match status" value="1"/>
</dbReference>
<keyword evidence="1 6" id="KW-0597">Phosphoprotein</keyword>
<dbReference type="Gene3D" id="1.10.10.10">
    <property type="entry name" value="Winged helix-like DNA-binding domain superfamily/Winged helix DNA-binding domain"/>
    <property type="match status" value="1"/>
</dbReference>
<feature type="domain" description="Response regulatory" evidence="8">
    <location>
        <begin position="4"/>
        <end position="119"/>
    </location>
</feature>
<comment type="caution">
    <text evidence="10">The sequence shown here is derived from an EMBL/GenBank/DDBJ whole genome shotgun (WGS) entry which is preliminary data.</text>
</comment>
<dbReference type="Pfam" id="PF00486">
    <property type="entry name" value="Trans_reg_C"/>
    <property type="match status" value="1"/>
</dbReference>
<dbReference type="InterPro" id="IPR011006">
    <property type="entry name" value="CheY-like_superfamily"/>
</dbReference>
<feature type="DNA-binding region" description="OmpR/PhoB-type" evidence="7">
    <location>
        <begin position="129"/>
        <end position="227"/>
    </location>
</feature>
<organism evidence="10 11">
    <name type="scientific">Levilactobacillus tongjiangensis</name>
    <dbReference type="NCBI Taxonomy" id="2486023"/>
    <lineage>
        <taxon>Bacteria</taxon>
        <taxon>Bacillati</taxon>
        <taxon>Bacillota</taxon>
        <taxon>Bacilli</taxon>
        <taxon>Lactobacillales</taxon>
        <taxon>Lactobacillaceae</taxon>
        <taxon>Levilactobacillus</taxon>
    </lineage>
</organism>
<dbReference type="InterPro" id="IPR001867">
    <property type="entry name" value="OmpR/PhoB-type_DNA-bd"/>
</dbReference>
<dbReference type="SMART" id="SM00862">
    <property type="entry name" value="Trans_reg_C"/>
    <property type="match status" value="1"/>
</dbReference>
<evidence type="ECO:0000256" key="4">
    <source>
        <dbReference type="ARBA" id="ARBA00023125"/>
    </source>
</evidence>
<evidence type="ECO:0000256" key="7">
    <source>
        <dbReference type="PROSITE-ProRule" id="PRU01091"/>
    </source>
</evidence>
<dbReference type="InterPro" id="IPR016032">
    <property type="entry name" value="Sig_transdc_resp-reg_C-effctor"/>
</dbReference>
<sequence>MKNTILLVEDEEGLASYVAKELTFEDFDVLTANDGEAAWETYQQEKDKILLVLLDWMLPKMDGMEVLRRIRKHDDLPVIMMTARDYLGDKVTGLDNGADDYITKPFEIEELLARIRVIQRRTAHQSGLDQTYHLGDLTLVTKTRQVDRAGDTIQLTQREYDLLLFLMQHPGQVFTRDELLDNVWGVDFLGQQNVVDVYIGYLRNKIDVAGTPNLFHTIRGVGYSLKEDDRDAH</sequence>
<keyword evidence="4 7" id="KW-0238">DNA-binding</keyword>
<dbReference type="InterPro" id="IPR001789">
    <property type="entry name" value="Sig_transdc_resp-reg_receiver"/>
</dbReference>
<feature type="modified residue" description="4-aspartylphosphate" evidence="6">
    <location>
        <position position="55"/>
    </location>
</feature>
<keyword evidence="3" id="KW-0805">Transcription regulation</keyword>
<evidence type="ECO:0000256" key="5">
    <source>
        <dbReference type="ARBA" id="ARBA00023163"/>
    </source>
</evidence>
<feature type="domain" description="OmpR/PhoB-type" evidence="9">
    <location>
        <begin position="129"/>
        <end position="227"/>
    </location>
</feature>
<evidence type="ECO:0000256" key="6">
    <source>
        <dbReference type="PROSITE-ProRule" id="PRU00169"/>
    </source>
</evidence>
<dbReference type="CDD" id="cd17574">
    <property type="entry name" value="REC_OmpR"/>
    <property type="match status" value="1"/>
</dbReference>
<accession>A0ABW1SUF0</accession>
<dbReference type="SUPFAM" id="SSF46894">
    <property type="entry name" value="C-terminal effector domain of the bipartite response regulators"/>
    <property type="match status" value="1"/>
</dbReference>
<keyword evidence="2" id="KW-0902">Two-component regulatory system</keyword>
<proteinExistence type="predicted"/>
<dbReference type="CDD" id="cd00383">
    <property type="entry name" value="trans_reg_C"/>
    <property type="match status" value="1"/>
</dbReference>
<dbReference type="EMBL" id="JBHSSK010000030">
    <property type="protein sequence ID" value="MFC6208130.1"/>
    <property type="molecule type" value="Genomic_DNA"/>
</dbReference>
<dbReference type="RefSeq" id="WP_125694607.1">
    <property type="nucleotide sequence ID" value="NZ_JBHSSK010000030.1"/>
</dbReference>
<dbReference type="PANTHER" id="PTHR48111:SF22">
    <property type="entry name" value="REGULATOR OF RPOS"/>
    <property type="match status" value="1"/>
</dbReference>
<evidence type="ECO:0000313" key="11">
    <source>
        <dbReference type="Proteomes" id="UP001596254"/>
    </source>
</evidence>
<dbReference type="SMART" id="SM00448">
    <property type="entry name" value="REC"/>
    <property type="match status" value="1"/>
</dbReference>
<evidence type="ECO:0000313" key="10">
    <source>
        <dbReference type="EMBL" id="MFC6208130.1"/>
    </source>
</evidence>
<gene>
    <name evidence="10" type="ORF">ACFP1G_11715</name>
</gene>
<dbReference type="InterPro" id="IPR036388">
    <property type="entry name" value="WH-like_DNA-bd_sf"/>
</dbReference>
<dbReference type="Gene3D" id="6.10.250.690">
    <property type="match status" value="1"/>
</dbReference>
<dbReference type="PROSITE" id="PS51755">
    <property type="entry name" value="OMPR_PHOB"/>
    <property type="match status" value="1"/>
</dbReference>
<name>A0ABW1SUF0_9LACO</name>
<dbReference type="InterPro" id="IPR039420">
    <property type="entry name" value="WalR-like"/>
</dbReference>
<reference evidence="11" key="1">
    <citation type="journal article" date="2019" name="Int. J. Syst. Evol. Microbiol.">
        <title>The Global Catalogue of Microorganisms (GCM) 10K type strain sequencing project: providing services to taxonomists for standard genome sequencing and annotation.</title>
        <authorList>
            <consortium name="The Broad Institute Genomics Platform"/>
            <consortium name="The Broad Institute Genome Sequencing Center for Infectious Disease"/>
            <person name="Wu L."/>
            <person name="Ma J."/>
        </authorList>
    </citation>
    <scope>NUCLEOTIDE SEQUENCE [LARGE SCALE GENOMIC DNA]</scope>
    <source>
        <strain evidence="11">CCM 8905</strain>
    </source>
</reference>
<protein>
    <submittedName>
        <fullName evidence="10">Response regulator transcription factor</fullName>
    </submittedName>
</protein>
<evidence type="ECO:0000259" key="8">
    <source>
        <dbReference type="PROSITE" id="PS50110"/>
    </source>
</evidence>
<dbReference type="Gene3D" id="3.40.50.2300">
    <property type="match status" value="1"/>
</dbReference>
<keyword evidence="11" id="KW-1185">Reference proteome</keyword>
<dbReference type="PROSITE" id="PS50110">
    <property type="entry name" value="RESPONSE_REGULATORY"/>
    <property type="match status" value="1"/>
</dbReference>
<evidence type="ECO:0000256" key="3">
    <source>
        <dbReference type="ARBA" id="ARBA00023015"/>
    </source>
</evidence>
<keyword evidence="5" id="KW-0804">Transcription</keyword>
<dbReference type="Proteomes" id="UP001596254">
    <property type="component" value="Unassembled WGS sequence"/>
</dbReference>
<evidence type="ECO:0000259" key="9">
    <source>
        <dbReference type="PROSITE" id="PS51755"/>
    </source>
</evidence>